<gene>
    <name evidence="1" type="ORF">MettiDRAFT_2364</name>
</gene>
<dbReference type="EMBL" id="AZAJ01000001">
    <property type="protein sequence ID" value="ETA68877.1"/>
    <property type="molecule type" value="Genomic_DNA"/>
</dbReference>
<dbReference type="AlphaFoldDB" id="W9DYT1"/>
<dbReference type="Proteomes" id="UP000019483">
    <property type="component" value="Unassembled WGS sequence"/>
</dbReference>
<evidence type="ECO:0000313" key="2">
    <source>
        <dbReference type="Proteomes" id="UP000019483"/>
    </source>
</evidence>
<sequence length="389" mass="45550">MVKFEYAFDSQGKIHYINNLYKGHNLGPFTCITCGEPMKARPGKGVDKGGNTPHFAHKSSSYNHADESELHYNTKAYLSLKLNEILDSNDKNEFIINVFCNDCNSTKRASLLYGLDDESMKSLKLGNYSNNLHEQPTTHNFEYNLLQDVTSVKPEKKVDNFVPDVSLYHGEALIKAIEVVYTHEDEDVKVQYYRNEKIDVVRVYVKTDDDLRDLENGILDMIEVELNRTVCQFKSPISKDEMSINLYFRSMQYYRYIREIFEPFFSKMDDYINRALISNRKVNLKKIFSDESKSNSKTTSDSELHEIRKPDNKIKNDSELYEMIRKYRKARRTAALTSYDVQEFMDENPHSDIDPKNVDRLIKMGNACGWGYFVKAIEHYHKYKPYNKY</sequence>
<keyword evidence="2" id="KW-1185">Reference proteome</keyword>
<dbReference type="STRING" id="1090322.MettiDRAFT_2364"/>
<reference evidence="1 2" key="1">
    <citation type="submission" date="2013-08" db="EMBL/GenBank/DDBJ databases">
        <authorList>
            <consortium name="DOE Joint Genome Institute"/>
            <person name="Eisen J."/>
            <person name="Huntemann M."/>
            <person name="Han J."/>
            <person name="Chen A."/>
            <person name="Kyrpides N."/>
            <person name="Mavromatis K."/>
            <person name="Markowitz V."/>
            <person name="Palaniappan K."/>
            <person name="Ivanova N."/>
            <person name="Schaumberg A."/>
            <person name="Pati A."/>
            <person name="Liolios K."/>
            <person name="Nordberg H.P."/>
            <person name="Cantor M.N."/>
            <person name="Hua S.X."/>
            <person name="Woyke T."/>
        </authorList>
    </citation>
    <scope>NUCLEOTIDE SEQUENCE [LARGE SCALE GENOMIC DNA]</scope>
    <source>
        <strain evidence="1 2">DSM 2278</strain>
    </source>
</reference>
<proteinExistence type="predicted"/>
<dbReference type="RefSeq" id="WP_023846011.1">
    <property type="nucleotide sequence ID" value="NZ_AZAJ01000001.1"/>
</dbReference>
<organism evidence="1 2">
    <name type="scientific">Methanolobus tindarius DSM 2278</name>
    <dbReference type="NCBI Taxonomy" id="1090322"/>
    <lineage>
        <taxon>Archaea</taxon>
        <taxon>Methanobacteriati</taxon>
        <taxon>Methanobacteriota</taxon>
        <taxon>Stenosarchaea group</taxon>
        <taxon>Methanomicrobia</taxon>
        <taxon>Methanosarcinales</taxon>
        <taxon>Methanosarcinaceae</taxon>
        <taxon>Methanolobus</taxon>
    </lineage>
</organism>
<protein>
    <recommendedName>
        <fullName evidence="3">Competence protein</fullName>
    </recommendedName>
</protein>
<evidence type="ECO:0008006" key="3">
    <source>
        <dbReference type="Google" id="ProtNLM"/>
    </source>
</evidence>
<comment type="caution">
    <text evidence="1">The sequence shown here is derived from an EMBL/GenBank/DDBJ whole genome shotgun (WGS) entry which is preliminary data.</text>
</comment>
<name>W9DYT1_METTI</name>
<evidence type="ECO:0000313" key="1">
    <source>
        <dbReference type="EMBL" id="ETA68877.1"/>
    </source>
</evidence>
<accession>W9DYT1</accession>
<dbReference type="OrthoDB" id="198036at2157"/>